<dbReference type="InterPro" id="IPR006700">
    <property type="entry name" value="RsmE"/>
</dbReference>
<keyword evidence="7 12" id="KW-0489">Methyltransferase</keyword>
<feature type="domain" description="Ribosomal RNA small subunit methyltransferase E methyltransferase" evidence="13">
    <location>
        <begin position="73"/>
        <end position="242"/>
    </location>
</feature>
<dbReference type="EMBL" id="LQYT01000113">
    <property type="protein sequence ID" value="KYD11113.1"/>
    <property type="molecule type" value="Genomic_DNA"/>
</dbReference>
<sequence length="251" mass="29042">MQRYFYQGPSPSLRSLRMEGDDFHHMANVMRMKPGERIVLVFADGREGVYEISEIKRGYAEVAFVQWIEKNRELPVRVTIASAMLKGDRWEWLIQKGTELGAGSFIPVVTERTVVKLEEKKIPQKIRRWEKIAKEAAEQSERNRIPAVEKPRSFHALVEMSRAFDHRLAAYEEEGRKGESENLLKLFRSVKPSESLLVLTGPEGGFSKREIETLTEQNFFICGIGPRILRAETAPLYILSNISFYFELMMR</sequence>
<dbReference type="SUPFAM" id="SSF88697">
    <property type="entry name" value="PUA domain-like"/>
    <property type="match status" value="1"/>
</dbReference>
<comment type="caution">
    <text evidence="15">The sequence shown here is derived from an EMBL/GenBank/DDBJ whole genome shotgun (WGS) entry which is preliminary data.</text>
</comment>
<accession>A0A150LFG7</accession>
<keyword evidence="9 12" id="KW-0949">S-adenosyl-L-methionine</keyword>
<organism evidence="15 16">
    <name type="scientific">Caldibacillus debilis</name>
    <dbReference type="NCBI Taxonomy" id="301148"/>
    <lineage>
        <taxon>Bacteria</taxon>
        <taxon>Bacillati</taxon>
        <taxon>Bacillota</taxon>
        <taxon>Bacilli</taxon>
        <taxon>Bacillales</taxon>
        <taxon>Bacillaceae</taxon>
        <taxon>Caldibacillus</taxon>
    </lineage>
</organism>
<dbReference type="GO" id="GO:0070475">
    <property type="term" value="P:rRNA base methylation"/>
    <property type="evidence" value="ECO:0007669"/>
    <property type="project" value="TreeGrafter"/>
</dbReference>
<dbReference type="InterPro" id="IPR046887">
    <property type="entry name" value="RsmE_PUA-like"/>
</dbReference>
<dbReference type="GO" id="GO:0005737">
    <property type="term" value="C:cytoplasm"/>
    <property type="evidence" value="ECO:0007669"/>
    <property type="project" value="UniProtKB-SubCell"/>
</dbReference>
<proteinExistence type="inferred from homology"/>
<dbReference type="PIRSF" id="PIRSF015601">
    <property type="entry name" value="MTase_slr0722"/>
    <property type="match status" value="1"/>
</dbReference>
<evidence type="ECO:0000256" key="6">
    <source>
        <dbReference type="ARBA" id="ARBA00022552"/>
    </source>
</evidence>
<evidence type="ECO:0000256" key="1">
    <source>
        <dbReference type="ARBA" id="ARBA00004496"/>
    </source>
</evidence>
<reference evidence="15 16" key="1">
    <citation type="submission" date="2016-01" db="EMBL/GenBank/DDBJ databases">
        <title>Draft Genome Sequences of Seven Thermophilic Sporeformers Isolated from Foods.</title>
        <authorList>
            <person name="Berendsen E.M."/>
            <person name="Wells-Bennik M.H."/>
            <person name="Krawcyk A.O."/>
            <person name="De Jong A."/>
            <person name="Holsappel S."/>
            <person name="Eijlander R.T."/>
            <person name="Kuipers O.P."/>
        </authorList>
    </citation>
    <scope>NUCLEOTIDE SEQUENCE [LARGE SCALE GENOMIC DNA]</scope>
    <source>
        <strain evidence="15 16">B4135</strain>
    </source>
</reference>
<evidence type="ECO:0000256" key="2">
    <source>
        <dbReference type="ARBA" id="ARBA00005528"/>
    </source>
</evidence>
<comment type="function">
    <text evidence="10 12">Specifically methylates the N3 position of the uracil ring of uridine 1498 (m3U1498) in 16S rRNA. Acts on the fully assembled 30S ribosomal subunit.</text>
</comment>
<comment type="similarity">
    <text evidence="2 12">Belongs to the RNA methyltransferase RsmE family.</text>
</comment>
<gene>
    <name evidence="15" type="ORF">B4135_3228</name>
</gene>
<evidence type="ECO:0000256" key="9">
    <source>
        <dbReference type="ARBA" id="ARBA00022691"/>
    </source>
</evidence>
<dbReference type="PATRIC" id="fig|301148.3.peg.1195"/>
<keyword evidence="8 12" id="KW-0808">Transferase</keyword>
<keyword evidence="6 12" id="KW-0698">rRNA processing</keyword>
<protein>
    <recommendedName>
        <fullName evidence="4 12">Ribosomal RNA small subunit methyltransferase E</fullName>
        <ecNumber evidence="3 12">2.1.1.193</ecNumber>
    </recommendedName>
</protein>
<comment type="catalytic activity">
    <reaction evidence="11 12">
        <text>uridine(1498) in 16S rRNA + S-adenosyl-L-methionine = N(3)-methyluridine(1498) in 16S rRNA + S-adenosyl-L-homocysteine + H(+)</text>
        <dbReference type="Rhea" id="RHEA:42920"/>
        <dbReference type="Rhea" id="RHEA-COMP:10283"/>
        <dbReference type="Rhea" id="RHEA-COMP:10284"/>
        <dbReference type="ChEBI" id="CHEBI:15378"/>
        <dbReference type="ChEBI" id="CHEBI:57856"/>
        <dbReference type="ChEBI" id="CHEBI:59789"/>
        <dbReference type="ChEBI" id="CHEBI:65315"/>
        <dbReference type="ChEBI" id="CHEBI:74502"/>
        <dbReference type="EC" id="2.1.1.193"/>
    </reaction>
</comment>
<evidence type="ECO:0000256" key="12">
    <source>
        <dbReference type="PIRNR" id="PIRNR015601"/>
    </source>
</evidence>
<evidence type="ECO:0000256" key="10">
    <source>
        <dbReference type="ARBA" id="ARBA00025699"/>
    </source>
</evidence>
<dbReference type="InterPro" id="IPR029028">
    <property type="entry name" value="Alpha/beta_knot_MTases"/>
</dbReference>
<dbReference type="Pfam" id="PF20260">
    <property type="entry name" value="PUA_4"/>
    <property type="match status" value="1"/>
</dbReference>
<dbReference type="NCBIfam" id="TIGR00046">
    <property type="entry name" value="RsmE family RNA methyltransferase"/>
    <property type="match status" value="1"/>
</dbReference>
<evidence type="ECO:0000256" key="3">
    <source>
        <dbReference type="ARBA" id="ARBA00012328"/>
    </source>
</evidence>
<dbReference type="GO" id="GO:0070042">
    <property type="term" value="F:rRNA (uridine-N3-)-methyltransferase activity"/>
    <property type="evidence" value="ECO:0007669"/>
    <property type="project" value="TreeGrafter"/>
</dbReference>
<dbReference type="InterPro" id="IPR015947">
    <property type="entry name" value="PUA-like_sf"/>
</dbReference>
<evidence type="ECO:0000256" key="8">
    <source>
        <dbReference type="ARBA" id="ARBA00022679"/>
    </source>
</evidence>
<name>A0A150LFG7_9BACI</name>
<dbReference type="InterPro" id="IPR046886">
    <property type="entry name" value="RsmE_MTase_dom"/>
</dbReference>
<evidence type="ECO:0000259" key="14">
    <source>
        <dbReference type="Pfam" id="PF20260"/>
    </source>
</evidence>
<evidence type="ECO:0000256" key="7">
    <source>
        <dbReference type="ARBA" id="ARBA00022603"/>
    </source>
</evidence>
<dbReference type="EC" id="2.1.1.193" evidence="3 12"/>
<dbReference type="RefSeq" id="WP_020153964.1">
    <property type="nucleotide sequence ID" value="NZ_LQYT01000113.1"/>
</dbReference>
<dbReference type="STRING" id="301148.B4135_3228"/>
<evidence type="ECO:0000256" key="5">
    <source>
        <dbReference type="ARBA" id="ARBA00022490"/>
    </source>
</evidence>
<dbReference type="Proteomes" id="UP000075683">
    <property type="component" value="Unassembled WGS sequence"/>
</dbReference>
<dbReference type="SUPFAM" id="SSF75217">
    <property type="entry name" value="alpha/beta knot"/>
    <property type="match status" value="1"/>
</dbReference>
<evidence type="ECO:0000256" key="11">
    <source>
        <dbReference type="ARBA" id="ARBA00047944"/>
    </source>
</evidence>
<evidence type="ECO:0000259" key="13">
    <source>
        <dbReference type="Pfam" id="PF04452"/>
    </source>
</evidence>
<dbReference type="PANTHER" id="PTHR30027:SF3">
    <property type="entry name" value="16S RRNA (URACIL(1498)-N(3))-METHYLTRANSFERASE"/>
    <property type="match status" value="1"/>
</dbReference>
<evidence type="ECO:0000313" key="15">
    <source>
        <dbReference type="EMBL" id="KYD11113.1"/>
    </source>
</evidence>
<dbReference type="Gene3D" id="3.40.1280.10">
    <property type="match status" value="1"/>
</dbReference>
<dbReference type="CDD" id="cd18084">
    <property type="entry name" value="RsmE-like"/>
    <property type="match status" value="1"/>
</dbReference>
<dbReference type="PANTHER" id="PTHR30027">
    <property type="entry name" value="RIBOSOMAL RNA SMALL SUBUNIT METHYLTRANSFERASE E"/>
    <property type="match status" value="1"/>
</dbReference>
<dbReference type="AlphaFoldDB" id="A0A150LFG7"/>
<dbReference type="Pfam" id="PF04452">
    <property type="entry name" value="Methyltrans_RNA"/>
    <property type="match status" value="1"/>
</dbReference>
<feature type="domain" description="Ribosomal RNA small subunit methyltransferase E PUA-like" evidence="14">
    <location>
        <begin position="20"/>
        <end position="63"/>
    </location>
</feature>
<evidence type="ECO:0000256" key="4">
    <source>
        <dbReference type="ARBA" id="ARBA00013673"/>
    </source>
</evidence>
<dbReference type="NCBIfam" id="NF008691">
    <property type="entry name" value="PRK11713.1-4"/>
    <property type="match status" value="1"/>
</dbReference>
<evidence type="ECO:0000313" key="16">
    <source>
        <dbReference type="Proteomes" id="UP000075683"/>
    </source>
</evidence>
<keyword evidence="5 12" id="KW-0963">Cytoplasm</keyword>
<comment type="subcellular location">
    <subcellularLocation>
        <location evidence="1 12">Cytoplasm</location>
    </subcellularLocation>
</comment>
<dbReference type="OrthoDB" id="9815641at2"/>
<dbReference type="InterPro" id="IPR029026">
    <property type="entry name" value="tRNA_m1G_MTases_N"/>
</dbReference>